<dbReference type="InterPro" id="IPR037026">
    <property type="entry name" value="Vgr_OB-fold_dom_sf"/>
</dbReference>
<name>I0HU67_RUBGI</name>
<evidence type="ECO:0000259" key="3">
    <source>
        <dbReference type="Pfam" id="PF10106"/>
    </source>
</evidence>
<dbReference type="SUPFAM" id="SSF69279">
    <property type="entry name" value="Phage tail proteins"/>
    <property type="match status" value="2"/>
</dbReference>
<dbReference type="InterPro" id="IPR006533">
    <property type="entry name" value="T6SS_Vgr_RhsGE"/>
</dbReference>
<dbReference type="EMBL" id="AP012320">
    <property type="protein sequence ID" value="BAL96554.1"/>
    <property type="molecule type" value="Genomic_DNA"/>
</dbReference>
<evidence type="ECO:0000313" key="6">
    <source>
        <dbReference type="Proteomes" id="UP000007883"/>
    </source>
</evidence>
<feature type="domain" description="Gp5/Type VI secretion system Vgr protein OB-fold" evidence="2">
    <location>
        <begin position="398"/>
        <end position="470"/>
    </location>
</feature>
<dbReference type="Gene3D" id="2.30.110.50">
    <property type="match status" value="1"/>
</dbReference>
<dbReference type="Gene3D" id="3.55.50.10">
    <property type="entry name" value="Baseplate protein-like domains"/>
    <property type="match status" value="1"/>
</dbReference>
<dbReference type="eggNOG" id="COG3501">
    <property type="taxonomic scope" value="Bacteria"/>
</dbReference>
<feature type="domain" description="DUF2345" evidence="3">
    <location>
        <begin position="681"/>
        <end position="829"/>
    </location>
</feature>
<evidence type="ECO:0000259" key="2">
    <source>
        <dbReference type="Pfam" id="PF04717"/>
    </source>
</evidence>
<reference evidence="5 6" key="1">
    <citation type="journal article" date="2012" name="J. Bacteriol.">
        <title>Complete genome sequence of phototrophic betaproteobacterium Rubrivivax gelatinosus IL144.</title>
        <authorList>
            <person name="Nagashima S."/>
            <person name="Kamimura A."/>
            <person name="Shimizu T."/>
            <person name="Nakamura-isaki S."/>
            <person name="Aono E."/>
            <person name="Sakamoto K."/>
            <person name="Ichikawa N."/>
            <person name="Nakazawa H."/>
            <person name="Sekine M."/>
            <person name="Yamazaki S."/>
            <person name="Fujita N."/>
            <person name="Shimada K."/>
            <person name="Hanada S."/>
            <person name="Nagashima K.V.P."/>
        </authorList>
    </citation>
    <scope>NUCLEOTIDE SEQUENCE [LARGE SCALE GENOMIC DNA]</scope>
    <source>
        <strain evidence="6">NBRC 100245 / IL144</strain>
    </source>
</reference>
<dbReference type="KEGG" id="rge:RGE_32150"/>
<dbReference type="Pfam" id="PF05954">
    <property type="entry name" value="Phage_GPD"/>
    <property type="match status" value="1"/>
</dbReference>
<dbReference type="SUPFAM" id="SSF69255">
    <property type="entry name" value="gp5 N-terminal domain-like"/>
    <property type="match status" value="1"/>
</dbReference>
<dbReference type="AlphaFoldDB" id="I0HU67"/>
<protein>
    <recommendedName>
        <fullName evidence="7">Rhs element Vgr protein</fullName>
    </recommendedName>
</protein>
<dbReference type="Gene3D" id="2.40.50.230">
    <property type="entry name" value="Gp5 N-terminal domain"/>
    <property type="match status" value="1"/>
</dbReference>
<accession>I0HU67</accession>
<dbReference type="InterPro" id="IPR006531">
    <property type="entry name" value="Gp5/Vgr_OB"/>
</dbReference>
<dbReference type="eggNOG" id="COG4253">
    <property type="taxonomic scope" value="Bacteria"/>
</dbReference>
<sequence>MPRFWLDAPQLPAGLEVEAWAADDALGRPGEMELLCLASDPGLDPAAMLGRPLALVGTGLDGPPWRRCGHVVQARAEDGDGGLFHYRLRACGWLALLEHGLHSRLWLQRSLGEILADVFRPYRALARWQMSGGTESDDTRADVVVQYRERDLDFVLRLLATQGRVLRLDAATDTVHVLTDTTDEAQCPQDTRSARRGALPQRRPGPLCGDEAVTALSRTTRLPPRGLVTSAADPLAARVLGAALATGGPLPPSRWMAGEAEFHDGDAAQRRLVLAFEAARAQQRCWQGRSTVRSLAPGTWMRLDGGEALPPLLVTRVRQAGINDRLRADPLAWPLEVPWLDAPLREAAWAGGYANAFDAVERARPWRPAVPPSPRVPGLLQAEVVGRDGDPPGALAADAHGRLRVRLDFQVAGVSADATWTGAATGWLRVVQPWGGAGVAAQWLPRVGQRVVVGFLDGDARRPVVLAGVHDGIGEGGVPPTPGGRAAAPQSKPPAGEDHRAAGQGNLVAGAHAPPWHGGSPAPLDAGGQANAAAMTGWCSRELGGEGGNQLVFDDSDGALRVQLVSSQAGTQLNLGSLVHQAGNRRGSLRGRGFELRTDAAGALRAAHGLLLSACLAPPSAAAADNAAGGASARALLRLAQTLAQAASTHRAAALGAQEPAGGRGLQPACDALQPGAGGEHAAAIAAYAPGGVTATAASQVEVAAGTLTQAAGQDLALACAAAGGVQAHGRIAVVAGATAGGADDGASGLEVSAAGGFELRAEAGDAALESRDALVLQSESAGVELRAARRLVLAVEGGAGIVLEGGAMRLECPGTLRVEASERRFVGPR</sequence>
<gene>
    <name evidence="5" type="ordered locus">RGE_32150</name>
</gene>
<evidence type="ECO:0000256" key="1">
    <source>
        <dbReference type="SAM" id="MobiDB-lite"/>
    </source>
</evidence>
<evidence type="ECO:0000313" key="5">
    <source>
        <dbReference type="EMBL" id="BAL96554.1"/>
    </source>
</evidence>
<evidence type="ECO:0000259" key="4">
    <source>
        <dbReference type="Pfam" id="PF13296"/>
    </source>
</evidence>
<dbReference type="InterPro" id="IPR028244">
    <property type="entry name" value="T6SS_Rhs_Vgr_dom"/>
</dbReference>
<feature type="region of interest" description="Disordered" evidence="1">
    <location>
        <begin position="472"/>
        <end position="502"/>
    </location>
</feature>
<keyword evidence="6" id="KW-1185">Reference proteome</keyword>
<dbReference type="PATRIC" id="fig|983917.3.peg.3140"/>
<feature type="domain" description="Putative type VI secretion system Rhs element associated Vgr" evidence="4">
    <location>
        <begin position="541"/>
        <end position="647"/>
    </location>
</feature>
<dbReference type="STRING" id="983917.RGE_32150"/>
<dbReference type="InterPro" id="IPR018769">
    <property type="entry name" value="VgrG2_DUF2345"/>
</dbReference>
<organism evidence="5 6">
    <name type="scientific">Rubrivivax gelatinosus (strain NBRC 100245 / IL144)</name>
    <dbReference type="NCBI Taxonomy" id="983917"/>
    <lineage>
        <taxon>Bacteria</taxon>
        <taxon>Pseudomonadati</taxon>
        <taxon>Pseudomonadota</taxon>
        <taxon>Betaproteobacteria</taxon>
        <taxon>Burkholderiales</taxon>
        <taxon>Sphaerotilaceae</taxon>
        <taxon>Rubrivivax</taxon>
    </lineage>
</organism>
<feature type="region of interest" description="Disordered" evidence="1">
    <location>
        <begin position="187"/>
        <end position="209"/>
    </location>
</feature>
<dbReference type="Proteomes" id="UP000007883">
    <property type="component" value="Chromosome"/>
</dbReference>
<dbReference type="Pfam" id="PF04717">
    <property type="entry name" value="Phage_base_V"/>
    <property type="match status" value="1"/>
</dbReference>
<evidence type="ECO:0008006" key="7">
    <source>
        <dbReference type="Google" id="ProtNLM"/>
    </source>
</evidence>
<dbReference type="Gene3D" id="4.10.220.110">
    <property type="match status" value="1"/>
</dbReference>
<dbReference type="Pfam" id="PF10106">
    <property type="entry name" value="DUF2345"/>
    <property type="match status" value="1"/>
</dbReference>
<dbReference type="NCBIfam" id="TIGR01646">
    <property type="entry name" value="vgr_GE"/>
    <property type="match status" value="1"/>
</dbReference>
<dbReference type="Pfam" id="PF13296">
    <property type="entry name" value="T6SS_Vgr"/>
    <property type="match status" value="1"/>
</dbReference>
<dbReference type="HOGENOM" id="CLU_004121_1_6_4"/>
<proteinExistence type="predicted"/>